<dbReference type="SMART" id="SM00733">
    <property type="entry name" value="Mterf"/>
    <property type="match status" value="5"/>
</dbReference>
<dbReference type="Gramene" id="OMERI11G07240.1">
    <property type="protein sequence ID" value="OMERI11G07240.1"/>
    <property type="gene ID" value="OMERI11G07240"/>
</dbReference>
<evidence type="ECO:0000256" key="2">
    <source>
        <dbReference type="ARBA" id="ARBA00022472"/>
    </source>
</evidence>
<reference evidence="5" key="1">
    <citation type="submission" date="2015-04" db="UniProtKB">
        <authorList>
            <consortium name="EnsemblPlants"/>
        </authorList>
    </citation>
    <scope>IDENTIFICATION</scope>
</reference>
<dbReference type="Pfam" id="PF02536">
    <property type="entry name" value="mTERF"/>
    <property type="match status" value="1"/>
</dbReference>
<dbReference type="EnsemblPlants" id="OMERI11G07240.1">
    <property type="protein sequence ID" value="OMERI11G07240.1"/>
    <property type="gene ID" value="OMERI11G07240"/>
</dbReference>
<feature type="region of interest" description="Disordered" evidence="4">
    <location>
        <begin position="1"/>
        <end position="25"/>
    </location>
</feature>
<evidence type="ECO:0000313" key="6">
    <source>
        <dbReference type="Proteomes" id="UP000008021"/>
    </source>
</evidence>
<evidence type="ECO:0000256" key="3">
    <source>
        <dbReference type="ARBA" id="ARBA00022946"/>
    </source>
</evidence>
<evidence type="ECO:0000256" key="1">
    <source>
        <dbReference type="ARBA" id="ARBA00007692"/>
    </source>
</evidence>
<dbReference type="AlphaFoldDB" id="A0A0E0F492"/>
<evidence type="ECO:0000313" key="5">
    <source>
        <dbReference type="EnsemblPlants" id="OMERI11G07240.1"/>
    </source>
</evidence>
<dbReference type="GO" id="GO:0006353">
    <property type="term" value="P:DNA-templated transcription termination"/>
    <property type="evidence" value="ECO:0007669"/>
    <property type="project" value="UniProtKB-KW"/>
</dbReference>
<evidence type="ECO:0008006" key="7">
    <source>
        <dbReference type="Google" id="ProtNLM"/>
    </source>
</evidence>
<protein>
    <recommendedName>
        <fullName evidence="7">mTERF</fullName>
    </recommendedName>
</protein>
<dbReference type="Proteomes" id="UP000008021">
    <property type="component" value="Chromosome 11"/>
</dbReference>
<sequence>MLRCEHKNPTTTKKPLLPPTRRRRRRRRRGAMLHLRNHLLPLLHAASSSSSPLHLTRHRLLSTAARSPFSVEHYLVATCGLTAAHARRASPKLSRLNSASNPDAVLALLSSTGGLSLSRADLAAVVAAEPRLLRARPGTIARRIASLLGAAGLSAPQVGRLLLSGGAAHLAASSDVSPKLAFWVPFLGSFDMFLKILRRCNAILATDVDKVVRPNVALLGECGLGVCDIVQMTQTAAWLLTFNPERLKVVVRRAEELGVPTSSWAFKDAVCTVARNNEGTIAARMEFLRGTLGCSMDKLRSAISRKPSILGFSEKTLRGKIEFLLTKVQLEPEYILQRPVMLTLSLDKRLAPRHYVLQALVEKGLIKNDVDYYSCVCFGNEHFVARYIDRHEDALPGLTDAYAAVHAGKSPAQSLTQHLQTDRYRSDGEATYLLGNQPVRMEDK</sequence>
<keyword evidence="2" id="KW-0806">Transcription termination</keyword>
<dbReference type="HOGENOM" id="CLU_034145_0_0_1"/>
<dbReference type="InterPro" id="IPR003690">
    <property type="entry name" value="MTERF"/>
</dbReference>
<name>A0A0E0F492_9ORYZ</name>
<keyword evidence="2" id="KW-0804">Transcription</keyword>
<evidence type="ECO:0000256" key="4">
    <source>
        <dbReference type="SAM" id="MobiDB-lite"/>
    </source>
</evidence>
<dbReference type="PANTHER" id="PTHR13068:SF102">
    <property type="entry name" value="OS11G0246100 PROTEIN"/>
    <property type="match status" value="1"/>
</dbReference>
<reference evidence="5" key="2">
    <citation type="submission" date="2018-05" db="EMBL/GenBank/DDBJ databases">
        <title>OmerRS3 (Oryza meridionalis Reference Sequence Version 3).</title>
        <authorList>
            <person name="Zhang J."/>
            <person name="Kudrna D."/>
            <person name="Lee S."/>
            <person name="Talag J."/>
            <person name="Welchert J."/>
            <person name="Wing R.A."/>
        </authorList>
    </citation>
    <scope>NUCLEOTIDE SEQUENCE [LARGE SCALE GENOMIC DNA]</scope>
    <source>
        <strain evidence="5">cv. OR44</strain>
    </source>
</reference>
<proteinExistence type="inferred from homology"/>
<keyword evidence="6" id="KW-1185">Reference proteome</keyword>
<dbReference type="PANTHER" id="PTHR13068">
    <property type="entry name" value="CGI-12 PROTEIN-RELATED"/>
    <property type="match status" value="1"/>
</dbReference>
<keyword evidence="2" id="KW-0805">Transcription regulation</keyword>
<dbReference type="Gene3D" id="1.25.70.10">
    <property type="entry name" value="Transcription termination factor 3, mitochondrial"/>
    <property type="match status" value="2"/>
</dbReference>
<dbReference type="FunFam" id="1.25.70.10:FF:000001">
    <property type="entry name" value="Mitochondrial transcription termination factor-like"/>
    <property type="match status" value="1"/>
</dbReference>
<comment type="similarity">
    <text evidence="1">Belongs to the mTERF family.</text>
</comment>
<dbReference type="eggNOG" id="KOG1267">
    <property type="taxonomic scope" value="Eukaryota"/>
</dbReference>
<dbReference type="STRING" id="40149.A0A0E0F492"/>
<accession>A0A0E0F492</accession>
<dbReference type="InterPro" id="IPR038538">
    <property type="entry name" value="MTERF_sf"/>
</dbReference>
<keyword evidence="3" id="KW-0809">Transit peptide</keyword>
<dbReference type="GO" id="GO:0003676">
    <property type="term" value="F:nucleic acid binding"/>
    <property type="evidence" value="ECO:0007669"/>
    <property type="project" value="InterPro"/>
</dbReference>
<organism evidence="5">
    <name type="scientific">Oryza meridionalis</name>
    <dbReference type="NCBI Taxonomy" id="40149"/>
    <lineage>
        <taxon>Eukaryota</taxon>
        <taxon>Viridiplantae</taxon>
        <taxon>Streptophyta</taxon>
        <taxon>Embryophyta</taxon>
        <taxon>Tracheophyta</taxon>
        <taxon>Spermatophyta</taxon>
        <taxon>Magnoliopsida</taxon>
        <taxon>Liliopsida</taxon>
        <taxon>Poales</taxon>
        <taxon>Poaceae</taxon>
        <taxon>BOP clade</taxon>
        <taxon>Oryzoideae</taxon>
        <taxon>Oryzeae</taxon>
        <taxon>Oryzinae</taxon>
        <taxon>Oryza</taxon>
    </lineage>
</organism>